<dbReference type="AlphaFoldDB" id="A0AAN6RSW1"/>
<dbReference type="EMBL" id="MU855557">
    <property type="protein sequence ID" value="KAK3901760.1"/>
    <property type="molecule type" value="Genomic_DNA"/>
</dbReference>
<dbReference type="SUPFAM" id="SSF75304">
    <property type="entry name" value="Amidase signature (AS) enzymes"/>
    <property type="match status" value="1"/>
</dbReference>
<gene>
    <name evidence="1" type="ORF">C8A05DRAFT_44665</name>
</gene>
<reference evidence="1" key="1">
    <citation type="journal article" date="2023" name="Mol. Phylogenet. Evol.">
        <title>Genome-scale phylogeny and comparative genomics of the fungal order Sordariales.</title>
        <authorList>
            <person name="Hensen N."/>
            <person name="Bonometti L."/>
            <person name="Westerberg I."/>
            <person name="Brannstrom I.O."/>
            <person name="Guillou S."/>
            <person name="Cros-Aarteil S."/>
            <person name="Calhoun S."/>
            <person name="Haridas S."/>
            <person name="Kuo A."/>
            <person name="Mondo S."/>
            <person name="Pangilinan J."/>
            <person name="Riley R."/>
            <person name="LaButti K."/>
            <person name="Andreopoulos B."/>
            <person name="Lipzen A."/>
            <person name="Chen C."/>
            <person name="Yan M."/>
            <person name="Daum C."/>
            <person name="Ng V."/>
            <person name="Clum A."/>
            <person name="Steindorff A."/>
            <person name="Ohm R.A."/>
            <person name="Martin F."/>
            <person name="Silar P."/>
            <person name="Natvig D.O."/>
            <person name="Lalanne C."/>
            <person name="Gautier V."/>
            <person name="Ament-Velasquez S.L."/>
            <person name="Kruys A."/>
            <person name="Hutchinson M.I."/>
            <person name="Powell A.J."/>
            <person name="Barry K."/>
            <person name="Miller A.N."/>
            <person name="Grigoriev I.V."/>
            <person name="Debuchy R."/>
            <person name="Gladieux P."/>
            <person name="Hiltunen Thoren M."/>
            <person name="Johannesson H."/>
        </authorList>
    </citation>
    <scope>NUCLEOTIDE SEQUENCE</scope>
    <source>
        <strain evidence="1">CBS 103.79</strain>
    </source>
</reference>
<dbReference type="PANTHER" id="PTHR46310">
    <property type="entry name" value="AMIDASE 1"/>
    <property type="match status" value="1"/>
</dbReference>
<dbReference type="PANTHER" id="PTHR46310:SF7">
    <property type="entry name" value="AMIDASE 1"/>
    <property type="match status" value="1"/>
</dbReference>
<protein>
    <submittedName>
        <fullName evidence="1">Amidase signature domain-containing protein</fullName>
    </submittedName>
</protein>
<evidence type="ECO:0000313" key="2">
    <source>
        <dbReference type="Proteomes" id="UP001303889"/>
    </source>
</evidence>
<accession>A0AAN6RSW1</accession>
<name>A0AAN6RSW1_9PEZI</name>
<sequence length="448" mass="49283">MSDRLPASCQMIPYPPVQAAGTPYDCLSVAVPARLRGHPRGSAQRLRVVVKGVFRAKGLTTSLNNKAYYNLSTPAESTAAVVESLARDGAHILGMTKLSSMIAHEDPLDAVDFHTAFNPRGDGYQSPAGTSSGNMSGSGRRPALVNGIWQFRPTHDLVNPRGMVPTYALFDTPCLFSRKLQHLKAALKRWVPPNSAAHKASSNDLSYEIVYLADYLPVVNQQQTALINSFVQDAAAHLPATIRRMSIRETWKSTHPEGTPDNVDAYLHDLVARTFYDAFNHSNDSFRRDYAEKHSAAVTAAEHAQATARMMVYRDWLLRTFFHQNTPDDAQDQNKQVLVVLPISNVAPNYRDVISPSPEDQSALDELFLPPILGAPDVVVLVGEVQYDSRITGQREFMSVVVDLVAVPRRDWELVEAVERVMMLSGRPVGVKGEADVLRLGGCLSLLG</sequence>
<proteinExistence type="predicted"/>
<reference evidence="1" key="2">
    <citation type="submission" date="2023-05" db="EMBL/GenBank/DDBJ databases">
        <authorList>
            <consortium name="Lawrence Berkeley National Laboratory"/>
            <person name="Steindorff A."/>
            <person name="Hensen N."/>
            <person name="Bonometti L."/>
            <person name="Westerberg I."/>
            <person name="Brannstrom I.O."/>
            <person name="Guillou S."/>
            <person name="Cros-Aarteil S."/>
            <person name="Calhoun S."/>
            <person name="Haridas S."/>
            <person name="Kuo A."/>
            <person name="Mondo S."/>
            <person name="Pangilinan J."/>
            <person name="Riley R."/>
            <person name="Labutti K."/>
            <person name="Andreopoulos B."/>
            <person name="Lipzen A."/>
            <person name="Chen C."/>
            <person name="Yanf M."/>
            <person name="Daum C."/>
            <person name="Ng V."/>
            <person name="Clum A."/>
            <person name="Ohm R."/>
            <person name="Martin F."/>
            <person name="Silar P."/>
            <person name="Natvig D."/>
            <person name="Lalanne C."/>
            <person name="Gautier V."/>
            <person name="Ament-Velasquez S.L."/>
            <person name="Kruys A."/>
            <person name="Hutchinson M.I."/>
            <person name="Powell A.J."/>
            <person name="Barry K."/>
            <person name="Miller A.N."/>
            <person name="Grigoriev I.V."/>
            <person name="Debuchy R."/>
            <person name="Gladieux P."/>
            <person name="Thoren M.H."/>
            <person name="Johannesson H."/>
        </authorList>
    </citation>
    <scope>NUCLEOTIDE SEQUENCE</scope>
    <source>
        <strain evidence="1">CBS 103.79</strain>
    </source>
</reference>
<keyword evidence="2" id="KW-1185">Reference proteome</keyword>
<dbReference type="Proteomes" id="UP001303889">
    <property type="component" value="Unassembled WGS sequence"/>
</dbReference>
<comment type="caution">
    <text evidence="1">The sequence shown here is derived from an EMBL/GenBank/DDBJ whole genome shotgun (WGS) entry which is preliminary data.</text>
</comment>
<dbReference type="Gene3D" id="3.90.1300.10">
    <property type="entry name" value="Amidase signature (AS) domain"/>
    <property type="match status" value="1"/>
</dbReference>
<organism evidence="1 2">
    <name type="scientific">Staphylotrichum tortipilum</name>
    <dbReference type="NCBI Taxonomy" id="2831512"/>
    <lineage>
        <taxon>Eukaryota</taxon>
        <taxon>Fungi</taxon>
        <taxon>Dikarya</taxon>
        <taxon>Ascomycota</taxon>
        <taxon>Pezizomycotina</taxon>
        <taxon>Sordariomycetes</taxon>
        <taxon>Sordariomycetidae</taxon>
        <taxon>Sordariales</taxon>
        <taxon>Chaetomiaceae</taxon>
        <taxon>Staphylotrichum</taxon>
    </lineage>
</organism>
<evidence type="ECO:0000313" key="1">
    <source>
        <dbReference type="EMBL" id="KAK3901760.1"/>
    </source>
</evidence>
<dbReference type="InterPro" id="IPR036928">
    <property type="entry name" value="AS_sf"/>
</dbReference>